<evidence type="ECO:0000313" key="13">
    <source>
        <dbReference type="Ensembl" id="ENSMMOP00000012822.1"/>
    </source>
</evidence>
<dbReference type="Proteomes" id="UP000261620">
    <property type="component" value="Unplaced"/>
</dbReference>
<feature type="domain" description="C2H2-type" evidence="12">
    <location>
        <begin position="217"/>
        <end position="244"/>
    </location>
</feature>
<evidence type="ECO:0000256" key="9">
    <source>
        <dbReference type="ARBA" id="ARBA00023163"/>
    </source>
</evidence>
<keyword evidence="3" id="KW-0479">Metal-binding</keyword>
<keyword evidence="9" id="KW-0804">Transcription</keyword>
<dbReference type="GO" id="GO:0000977">
    <property type="term" value="F:RNA polymerase II transcription regulatory region sequence-specific DNA binding"/>
    <property type="evidence" value="ECO:0007669"/>
    <property type="project" value="TreeGrafter"/>
</dbReference>
<feature type="domain" description="C2H2-type" evidence="12">
    <location>
        <begin position="103"/>
        <end position="130"/>
    </location>
</feature>
<dbReference type="PROSITE" id="PS50157">
    <property type="entry name" value="ZINC_FINGER_C2H2_2"/>
    <property type="match status" value="10"/>
</dbReference>
<accession>A0A3Q3WKG2</accession>
<dbReference type="FunFam" id="3.30.160.60:FF:001049">
    <property type="entry name" value="zinc finger protein 319"/>
    <property type="match status" value="1"/>
</dbReference>
<reference evidence="13" key="2">
    <citation type="submission" date="2025-09" db="UniProtKB">
        <authorList>
            <consortium name="Ensembl"/>
        </authorList>
    </citation>
    <scope>IDENTIFICATION</scope>
</reference>
<keyword evidence="4" id="KW-0677">Repeat</keyword>
<feature type="domain" description="C2H2-type" evidence="12">
    <location>
        <begin position="288"/>
        <end position="315"/>
    </location>
</feature>
<dbReference type="Ensembl" id="ENSMMOT00000013033.1">
    <property type="protein sequence ID" value="ENSMMOP00000012822.1"/>
    <property type="gene ID" value="ENSMMOG00000009852.1"/>
</dbReference>
<dbReference type="STRING" id="94237.ENSMMOP00000012822"/>
<keyword evidence="8" id="KW-0238">DNA-binding</keyword>
<dbReference type="SMART" id="SM00355">
    <property type="entry name" value="ZnF_C2H2"/>
    <property type="match status" value="11"/>
</dbReference>
<keyword evidence="7" id="KW-0805">Transcription regulation</keyword>
<reference evidence="13" key="1">
    <citation type="submission" date="2025-08" db="UniProtKB">
        <authorList>
            <consortium name="Ensembl"/>
        </authorList>
    </citation>
    <scope>IDENTIFICATION</scope>
</reference>
<keyword evidence="5 11" id="KW-0863">Zinc-finger</keyword>
<evidence type="ECO:0000256" key="10">
    <source>
        <dbReference type="ARBA" id="ARBA00023242"/>
    </source>
</evidence>
<evidence type="ECO:0000256" key="2">
    <source>
        <dbReference type="ARBA" id="ARBA00006991"/>
    </source>
</evidence>
<feature type="domain" description="C2H2-type" evidence="12">
    <location>
        <begin position="75"/>
        <end position="102"/>
    </location>
</feature>
<dbReference type="FunFam" id="3.30.160.60:FF:002604">
    <property type="entry name" value="Zinc finger protein 715"/>
    <property type="match status" value="1"/>
</dbReference>
<keyword evidence="10" id="KW-0539">Nucleus</keyword>
<dbReference type="InterPro" id="IPR050717">
    <property type="entry name" value="C2H2-ZF_Transcription_Reg"/>
</dbReference>
<feature type="domain" description="C2H2-type" evidence="12">
    <location>
        <begin position="344"/>
        <end position="371"/>
    </location>
</feature>
<evidence type="ECO:0000256" key="5">
    <source>
        <dbReference type="ARBA" id="ARBA00022771"/>
    </source>
</evidence>
<evidence type="ECO:0000256" key="6">
    <source>
        <dbReference type="ARBA" id="ARBA00022833"/>
    </source>
</evidence>
<dbReference type="GO" id="GO:0005634">
    <property type="term" value="C:nucleus"/>
    <property type="evidence" value="ECO:0007669"/>
    <property type="project" value="UniProtKB-SubCell"/>
</dbReference>
<evidence type="ECO:0000256" key="1">
    <source>
        <dbReference type="ARBA" id="ARBA00004123"/>
    </source>
</evidence>
<comment type="similarity">
    <text evidence="2">Belongs to the krueppel C2H2-type zinc-finger protein family.</text>
</comment>
<evidence type="ECO:0000256" key="4">
    <source>
        <dbReference type="ARBA" id="ARBA00022737"/>
    </source>
</evidence>
<evidence type="ECO:0000256" key="7">
    <source>
        <dbReference type="ARBA" id="ARBA00023015"/>
    </source>
</evidence>
<evidence type="ECO:0000313" key="14">
    <source>
        <dbReference type="Proteomes" id="UP000261620"/>
    </source>
</evidence>
<dbReference type="PANTHER" id="PTHR14196">
    <property type="entry name" value="ODD-SKIPPED - RELATED"/>
    <property type="match status" value="1"/>
</dbReference>
<feature type="domain" description="C2H2-type" evidence="12">
    <location>
        <begin position="190"/>
        <end position="214"/>
    </location>
</feature>
<dbReference type="FunFam" id="3.30.160.60:FF:000110">
    <property type="entry name" value="Zinc finger protein-like"/>
    <property type="match status" value="1"/>
</dbReference>
<dbReference type="GO" id="GO:0000981">
    <property type="term" value="F:DNA-binding transcription factor activity, RNA polymerase II-specific"/>
    <property type="evidence" value="ECO:0007669"/>
    <property type="project" value="TreeGrafter"/>
</dbReference>
<dbReference type="InterPro" id="IPR036236">
    <property type="entry name" value="Znf_C2H2_sf"/>
</dbReference>
<feature type="domain" description="C2H2-type" evidence="12">
    <location>
        <begin position="400"/>
        <end position="423"/>
    </location>
</feature>
<evidence type="ECO:0000256" key="3">
    <source>
        <dbReference type="ARBA" id="ARBA00022723"/>
    </source>
</evidence>
<dbReference type="FunFam" id="3.30.160.60:FF:002343">
    <property type="entry name" value="Zinc finger protein 33A"/>
    <property type="match status" value="1"/>
</dbReference>
<dbReference type="PROSITE" id="PS00028">
    <property type="entry name" value="ZINC_FINGER_C2H2_1"/>
    <property type="match status" value="10"/>
</dbReference>
<organism evidence="13 14">
    <name type="scientific">Mola mola</name>
    <name type="common">Ocean sunfish</name>
    <name type="synonym">Tetraodon mola</name>
    <dbReference type="NCBI Taxonomy" id="94237"/>
    <lineage>
        <taxon>Eukaryota</taxon>
        <taxon>Metazoa</taxon>
        <taxon>Chordata</taxon>
        <taxon>Craniata</taxon>
        <taxon>Vertebrata</taxon>
        <taxon>Euteleostomi</taxon>
        <taxon>Actinopterygii</taxon>
        <taxon>Neopterygii</taxon>
        <taxon>Teleostei</taxon>
        <taxon>Neoteleostei</taxon>
        <taxon>Acanthomorphata</taxon>
        <taxon>Eupercaria</taxon>
        <taxon>Tetraodontiformes</taxon>
        <taxon>Molidae</taxon>
        <taxon>Mola</taxon>
    </lineage>
</organism>
<dbReference type="FunFam" id="3.30.160.60:FF:001158">
    <property type="entry name" value="zinc finger protein 22"/>
    <property type="match status" value="1"/>
</dbReference>
<dbReference type="InterPro" id="IPR013087">
    <property type="entry name" value="Znf_C2H2_type"/>
</dbReference>
<dbReference type="Pfam" id="PF00096">
    <property type="entry name" value="zf-C2H2"/>
    <property type="match status" value="6"/>
</dbReference>
<dbReference type="SUPFAM" id="SSF57667">
    <property type="entry name" value="beta-beta-alpha zinc fingers"/>
    <property type="match status" value="7"/>
</dbReference>
<feature type="domain" description="C2H2-type" evidence="12">
    <location>
        <begin position="316"/>
        <end position="343"/>
    </location>
</feature>
<dbReference type="Pfam" id="PF12874">
    <property type="entry name" value="zf-met"/>
    <property type="match status" value="1"/>
</dbReference>
<name>A0A3Q3WKG2_MOLML</name>
<dbReference type="PANTHER" id="PTHR14196:SF12">
    <property type="entry name" value="ZINC FINGER PROTEIN 208-LIKE"/>
    <property type="match status" value="1"/>
</dbReference>
<proteinExistence type="inferred from homology"/>
<sequence>AARKLVLTLHFRASWADLDHSRVADACLRCWDETHRASLSDGSETSLCQFLSRAGDCACSVHHQRWFKVAPACDYRCAVCNLQLPSKFKLRDHMNLHTGARPYRCAECGKRFCQIDNYRAHLRTHAEAKVERLMCRVCRMGFTSQEELDDHLSSTHFEDQFYECDLCKHVFSSLKDCENHVQLHKYAPRITCQTCGRHFPSPRALAHHRRKRCHRLFKCTDCTLTFTKKNALLKHSFSHLGLLPYTCVRCRCHFRLAKLYRQHTEFVCQPSQLLQHQRSEHAHKPSGFLCTACGRAFNSHSNLRIHLNVHTGARPYTCSDCGKSFSQSGALKIHRRIHTGERPYSCGFCGRGFPHLAGVRAHQRTHTGEKPYHCGECGKCFTQSGALKIHTRIHTGERPFICSICGKGFSNRSGIRFHYRTAHGLAPEQGGECFILLGKLLSSSISLTNHKKATYWICCLMLRFSGENKSLLQTAGQQHDSSSGVRLMFFLSC</sequence>
<evidence type="ECO:0000259" key="12">
    <source>
        <dbReference type="PROSITE" id="PS50157"/>
    </source>
</evidence>
<comment type="subcellular location">
    <subcellularLocation>
        <location evidence="1">Nucleus</location>
    </subcellularLocation>
</comment>
<evidence type="ECO:0000256" key="11">
    <source>
        <dbReference type="PROSITE-ProRule" id="PRU00042"/>
    </source>
</evidence>
<feature type="domain" description="C2H2-type" evidence="12">
    <location>
        <begin position="372"/>
        <end position="399"/>
    </location>
</feature>
<keyword evidence="14" id="KW-1185">Reference proteome</keyword>
<evidence type="ECO:0000256" key="8">
    <source>
        <dbReference type="ARBA" id="ARBA00023125"/>
    </source>
</evidence>
<dbReference type="AlphaFoldDB" id="A0A3Q3WKG2"/>
<protein>
    <recommendedName>
        <fullName evidence="12">C2H2-type domain-containing protein</fullName>
    </recommendedName>
</protein>
<dbReference type="GO" id="GO:0008270">
    <property type="term" value="F:zinc ion binding"/>
    <property type="evidence" value="ECO:0007669"/>
    <property type="project" value="UniProtKB-KW"/>
</dbReference>
<keyword evidence="6" id="KW-0862">Zinc</keyword>
<feature type="domain" description="C2H2-type" evidence="12">
    <location>
        <begin position="133"/>
        <end position="161"/>
    </location>
</feature>
<dbReference type="Gene3D" id="3.30.160.60">
    <property type="entry name" value="Classic Zinc Finger"/>
    <property type="match status" value="9"/>
</dbReference>